<dbReference type="PANTHER" id="PTHR13693:SF3">
    <property type="entry name" value="LD36009P"/>
    <property type="match status" value="1"/>
</dbReference>
<dbReference type="Gene3D" id="3.40.640.10">
    <property type="entry name" value="Type I PLP-dependent aspartate aminotransferase-like (Major domain)"/>
    <property type="match status" value="1"/>
</dbReference>
<dbReference type="Pfam" id="PF00155">
    <property type="entry name" value="Aminotran_1_2"/>
    <property type="match status" value="1"/>
</dbReference>
<keyword evidence="13" id="KW-1185">Reference proteome</keyword>
<dbReference type="Proteomes" id="UP000217696">
    <property type="component" value="Chromosome"/>
</dbReference>
<comment type="cofactor">
    <cofactor evidence="1 9 10">
        <name>pyridoxal 5'-phosphate</name>
        <dbReference type="ChEBI" id="CHEBI:597326"/>
    </cofactor>
</comment>
<name>A0A0U5AXT6_9BACL</name>
<keyword evidence="7 9" id="KW-0663">Pyridoxal phosphate</keyword>
<dbReference type="CDD" id="cd06454">
    <property type="entry name" value="KBL_like"/>
    <property type="match status" value="1"/>
</dbReference>
<dbReference type="InterPro" id="IPR015421">
    <property type="entry name" value="PyrdxlP-dep_Trfase_major"/>
</dbReference>
<comment type="similarity">
    <text evidence="3 10">Belongs to the class-II pyridoxal-phosphate-dependent aminotransferase family. BioF subfamily.</text>
</comment>
<dbReference type="EMBL" id="AP017312">
    <property type="protein sequence ID" value="BAU28554.1"/>
    <property type="molecule type" value="Genomic_DNA"/>
</dbReference>
<dbReference type="SUPFAM" id="SSF53383">
    <property type="entry name" value="PLP-dependent transferases"/>
    <property type="match status" value="1"/>
</dbReference>
<sequence>MDAFEAALRETLDKTEAKGLLRTLRVVEEDKNIRVFSTNNYLGLATDEKMKEAAAQAIQLYGTGSGGSRLTTGNFTLHEQLEKRIASFKRKEDAIVFSSGYLANLGIISALMREGDAIFSDALNHASIIDGCRMSKAQTFIYQHANMQDLEEKLQRAVHSKKKLIVTDGIFSMDGTIAPLPEIVELAERYGAWVMVDDAHATGVLGKTGAGTAEHFGLSDRVQLTMGTLSKAIGAEGGYVAAAASVTNYLRNYARSFIFQTSLSPGVVAAAMKGIELIQSEPERRQTLQENATYMRSGLQQCGFTLIEGNTPIIAVIIGDAKQAVHFSRLLEEEGIFAPAIRPPTVAEGSSRIRVTVMATHTISEIKKALASFEKIRKEIGIIG</sequence>
<evidence type="ECO:0000256" key="2">
    <source>
        <dbReference type="ARBA" id="ARBA00004746"/>
    </source>
</evidence>
<dbReference type="OrthoDB" id="9807157at2"/>
<evidence type="ECO:0000313" key="12">
    <source>
        <dbReference type="EMBL" id="BAU28554.1"/>
    </source>
</evidence>
<dbReference type="InterPro" id="IPR004723">
    <property type="entry name" value="AONS_Archaea/Proteobacteria"/>
</dbReference>
<feature type="domain" description="Aminotransferase class I/classII large" evidence="11">
    <location>
        <begin position="35"/>
        <end position="372"/>
    </location>
</feature>
<evidence type="ECO:0000256" key="5">
    <source>
        <dbReference type="ARBA" id="ARBA00022679"/>
    </source>
</evidence>
<dbReference type="EC" id="2.3.1.47" evidence="10"/>
<evidence type="ECO:0000256" key="9">
    <source>
        <dbReference type="PIRSR" id="PIRSR604723-51"/>
    </source>
</evidence>
<comment type="subunit">
    <text evidence="4 10">Homodimer.</text>
</comment>
<dbReference type="InterPro" id="IPR004839">
    <property type="entry name" value="Aminotransferase_I/II_large"/>
</dbReference>
<evidence type="ECO:0000256" key="4">
    <source>
        <dbReference type="ARBA" id="ARBA00011738"/>
    </source>
</evidence>
<keyword evidence="6" id="KW-0093">Biotin biosynthesis</keyword>
<evidence type="ECO:0000313" key="13">
    <source>
        <dbReference type="Proteomes" id="UP000217696"/>
    </source>
</evidence>
<protein>
    <recommendedName>
        <fullName evidence="10">8-amino-7-ketopelargonate synthase</fullName>
        <ecNumber evidence="10">2.3.1.47</ecNumber>
    </recommendedName>
</protein>
<comment type="function">
    <text evidence="10">Catalyzes the decarboxylative condensation of pimeloyl-[acyl-carrier protein] and L-alanine to produce 8-amino-7-oxononanoate (AON), [acyl-carrier protein], and carbon dioxide.</text>
</comment>
<dbReference type="GO" id="GO:0009102">
    <property type="term" value="P:biotin biosynthetic process"/>
    <property type="evidence" value="ECO:0007669"/>
    <property type="project" value="UniProtKB-UniRule"/>
</dbReference>
<organism evidence="12 13">
    <name type="scientific">Aneurinibacillus soli</name>
    <dbReference type="NCBI Taxonomy" id="1500254"/>
    <lineage>
        <taxon>Bacteria</taxon>
        <taxon>Bacillati</taxon>
        <taxon>Bacillota</taxon>
        <taxon>Bacilli</taxon>
        <taxon>Bacillales</taxon>
        <taxon>Paenibacillaceae</taxon>
        <taxon>Aneurinibacillus group</taxon>
        <taxon>Aneurinibacillus</taxon>
    </lineage>
</organism>
<evidence type="ECO:0000256" key="10">
    <source>
        <dbReference type="RuleBase" id="RU003693"/>
    </source>
</evidence>
<dbReference type="InterPro" id="IPR015424">
    <property type="entry name" value="PyrdxlP-dep_Trfase"/>
</dbReference>
<evidence type="ECO:0000256" key="1">
    <source>
        <dbReference type="ARBA" id="ARBA00001933"/>
    </source>
</evidence>
<dbReference type="NCBIfam" id="TIGR00858">
    <property type="entry name" value="bioF"/>
    <property type="match status" value="1"/>
</dbReference>
<dbReference type="UniPathway" id="UPA00078"/>
<gene>
    <name evidence="12" type="primary">bioF</name>
    <name evidence="12" type="ORF">CB4_02729</name>
</gene>
<keyword evidence="12" id="KW-0012">Acyltransferase</keyword>
<dbReference type="Gene3D" id="3.90.1150.10">
    <property type="entry name" value="Aspartate Aminotransferase, domain 1"/>
    <property type="match status" value="1"/>
</dbReference>
<evidence type="ECO:0000256" key="6">
    <source>
        <dbReference type="ARBA" id="ARBA00022756"/>
    </source>
</evidence>
<comment type="pathway">
    <text evidence="2 10">Cofactor biosynthesis; biotin biosynthesis.</text>
</comment>
<dbReference type="RefSeq" id="WP_096466300.1">
    <property type="nucleotide sequence ID" value="NZ_AP017312.1"/>
</dbReference>
<evidence type="ECO:0000256" key="8">
    <source>
        <dbReference type="ARBA" id="ARBA00047715"/>
    </source>
</evidence>
<dbReference type="InterPro" id="IPR001917">
    <property type="entry name" value="Aminotrans_II_pyridoxalP_BS"/>
</dbReference>
<dbReference type="InterPro" id="IPR050087">
    <property type="entry name" value="AON_synthase_class-II"/>
</dbReference>
<comment type="catalytic activity">
    <reaction evidence="8 10">
        <text>6-carboxyhexanoyl-[ACP] + L-alanine + H(+) = (8S)-8-amino-7-oxononanoate + holo-[ACP] + CO2</text>
        <dbReference type="Rhea" id="RHEA:42288"/>
        <dbReference type="Rhea" id="RHEA-COMP:9685"/>
        <dbReference type="Rhea" id="RHEA-COMP:9955"/>
        <dbReference type="ChEBI" id="CHEBI:15378"/>
        <dbReference type="ChEBI" id="CHEBI:16526"/>
        <dbReference type="ChEBI" id="CHEBI:57972"/>
        <dbReference type="ChEBI" id="CHEBI:64479"/>
        <dbReference type="ChEBI" id="CHEBI:78846"/>
        <dbReference type="ChEBI" id="CHEBI:149468"/>
        <dbReference type="EC" id="2.3.1.47"/>
    </reaction>
</comment>
<dbReference type="PROSITE" id="PS00599">
    <property type="entry name" value="AA_TRANSFER_CLASS_2"/>
    <property type="match status" value="1"/>
</dbReference>
<evidence type="ECO:0000259" key="11">
    <source>
        <dbReference type="Pfam" id="PF00155"/>
    </source>
</evidence>
<dbReference type="GO" id="GO:0008710">
    <property type="term" value="F:8-amino-7-oxononanoate synthase activity"/>
    <property type="evidence" value="ECO:0007669"/>
    <property type="project" value="UniProtKB-UniRule"/>
</dbReference>
<evidence type="ECO:0000256" key="7">
    <source>
        <dbReference type="ARBA" id="ARBA00022898"/>
    </source>
</evidence>
<evidence type="ECO:0000256" key="3">
    <source>
        <dbReference type="ARBA" id="ARBA00010008"/>
    </source>
</evidence>
<dbReference type="GO" id="GO:0030170">
    <property type="term" value="F:pyridoxal phosphate binding"/>
    <property type="evidence" value="ECO:0007669"/>
    <property type="project" value="InterPro"/>
</dbReference>
<dbReference type="PANTHER" id="PTHR13693">
    <property type="entry name" value="CLASS II AMINOTRANSFERASE/8-AMINO-7-OXONONANOATE SYNTHASE"/>
    <property type="match status" value="1"/>
</dbReference>
<dbReference type="InterPro" id="IPR015422">
    <property type="entry name" value="PyrdxlP-dep_Trfase_small"/>
</dbReference>
<feature type="modified residue" description="N6-(pyridoxal phosphate)lysine" evidence="9">
    <location>
        <position position="231"/>
    </location>
</feature>
<reference evidence="12 13" key="1">
    <citation type="submission" date="2015-12" db="EMBL/GenBank/DDBJ databases">
        <title>Genome sequence of Aneurinibacillus soli.</title>
        <authorList>
            <person name="Lee J.S."/>
            <person name="Lee K.C."/>
            <person name="Kim K.K."/>
            <person name="Lee B.W."/>
        </authorList>
    </citation>
    <scope>NUCLEOTIDE SEQUENCE [LARGE SCALE GENOMIC DNA]</scope>
    <source>
        <strain evidence="12 13">CB4</strain>
    </source>
</reference>
<accession>A0A0U5AXT6</accession>
<keyword evidence="5 10" id="KW-0808">Transferase</keyword>
<dbReference type="FunFam" id="3.40.640.10:FF:000006">
    <property type="entry name" value="5-aminolevulinate synthase, mitochondrial"/>
    <property type="match status" value="1"/>
</dbReference>
<dbReference type="KEGG" id="asoc:CB4_02729"/>
<dbReference type="AlphaFoldDB" id="A0A0U5AXT6"/>
<proteinExistence type="inferred from homology"/>